<proteinExistence type="predicted"/>
<keyword evidence="2" id="KW-1185">Reference proteome</keyword>
<evidence type="ECO:0000313" key="1">
    <source>
        <dbReference type="EMBL" id="GMH21568.1"/>
    </source>
</evidence>
<protein>
    <submittedName>
        <fullName evidence="1">Uncharacterized protein</fullName>
    </submittedName>
</protein>
<dbReference type="Proteomes" id="UP001279734">
    <property type="component" value="Unassembled WGS sequence"/>
</dbReference>
<dbReference type="EMBL" id="BSYO01000023">
    <property type="protein sequence ID" value="GMH21568.1"/>
    <property type="molecule type" value="Genomic_DNA"/>
</dbReference>
<dbReference type="PANTHER" id="PTHR35095:SF1">
    <property type="entry name" value="OS05G0143300 PROTEIN"/>
    <property type="match status" value="1"/>
</dbReference>
<gene>
    <name evidence="1" type="ORF">Nepgr_023410</name>
</gene>
<evidence type="ECO:0000313" key="2">
    <source>
        <dbReference type="Proteomes" id="UP001279734"/>
    </source>
</evidence>
<comment type="caution">
    <text evidence="1">The sequence shown here is derived from an EMBL/GenBank/DDBJ whole genome shotgun (WGS) entry which is preliminary data.</text>
</comment>
<sequence length="298" mass="33225">MLLQDQADSLVRIHVLINVQDTQADSFFHTTGNAEQCARHEKKICEFLMLGSSGKEQDGLDLSQVANLMSLDAIKISALGNVSAMRIVSMGSHCSSSRGSGPDDIELFGAVYVRRVVFACRIHVLINVQDTQCTFFSYYRNAEQCARHEKKICEFLMLGSSGKEQDGLDLSQVANLMSLDAIKICMLLHYEDSLNGLTLFFESRLWTNDIELFGAVYVRRVVFACRIHVLINVQDTQADSFFHTTGNAEQCARHEKKICEFLMLGSSGKEQDGLDLSQVANLMSLDAIKICMLLQYAA</sequence>
<organism evidence="1 2">
    <name type="scientific">Nepenthes gracilis</name>
    <name type="common">Slender pitcher plant</name>
    <dbReference type="NCBI Taxonomy" id="150966"/>
    <lineage>
        <taxon>Eukaryota</taxon>
        <taxon>Viridiplantae</taxon>
        <taxon>Streptophyta</taxon>
        <taxon>Embryophyta</taxon>
        <taxon>Tracheophyta</taxon>
        <taxon>Spermatophyta</taxon>
        <taxon>Magnoliopsida</taxon>
        <taxon>eudicotyledons</taxon>
        <taxon>Gunneridae</taxon>
        <taxon>Pentapetalae</taxon>
        <taxon>Caryophyllales</taxon>
        <taxon>Nepenthaceae</taxon>
        <taxon>Nepenthes</taxon>
    </lineage>
</organism>
<reference evidence="1" key="1">
    <citation type="submission" date="2023-05" db="EMBL/GenBank/DDBJ databases">
        <title>Nepenthes gracilis genome sequencing.</title>
        <authorList>
            <person name="Fukushima K."/>
        </authorList>
    </citation>
    <scope>NUCLEOTIDE SEQUENCE</scope>
    <source>
        <strain evidence="1">SING2019-196</strain>
    </source>
</reference>
<name>A0AAD3XXV1_NEPGR</name>
<dbReference type="AlphaFoldDB" id="A0AAD3XXV1"/>
<accession>A0AAD3XXV1</accession>
<dbReference type="PANTHER" id="PTHR35095">
    <property type="entry name" value="OS05G0143300 PROTEIN"/>
    <property type="match status" value="1"/>
</dbReference>